<evidence type="ECO:0000256" key="1">
    <source>
        <dbReference type="ARBA" id="ARBA00007265"/>
    </source>
</evidence>
<protein>
    <recommendedName>
        <fullName evidence="7">CCA tRNA nucleotidyltransferase, mitochondrial</fullName>
        <ecNumber evidence="6">2.7.7.72</ecNumber>
    </recommendedName>
    <alternativeName>
        <fullName evidence="9">CCA-adding enzyme</fullName>
    </alternativeName>
    <alternativeName>
        <fullName evidence="8">tRNA CCA-pyrophosphorylase</fullName>
    </alternativeName>
    <alternativeName>
        <fullName evidence="10">tRNA adenylyltransferase</fullName>
    </alternativeName>
    <alternativeName>
        <fullName evidence="11">tRNA nucleotidyltransferase</fullName>
    </alternativeName>
</protein>
<dbReference type="GO" id="GO:0001680">
    <property type="term" value="P:tRNA 3'-terminal CCA addition"/>
    <property type="evidence" value="ECO:0007669"/>
    <property type="project" value="EnsemblFungi"/>
</dbReference>
<dbReference type="SUPFAM" id="SSF81301">
    <property type="entry name" value="Nucleotidyltransferase"/>
    <property type="match status" value="1"/>
</dbReference>
<dbReference type="eggNOG" id="KOG2159">
    <property type="taxonomic scope" value="Eukaryota"/>
</dbReference>
<evidence type="ECO:0000256" key="4">
    <source>
        <dbReference type="ARBA" id="ARBA00050431"/>
    </source>
</evidence>
<comment type="similarity">
    <text evidence="1 12">Belongs to the tRNA nucleotidyltransferase/poly(A) polymerase family.</text>
</comment>
<evidence type="ECO:0000256" key="7">
    <source>
        <dbReference type="ARBA" id="ARBA00072969"/>
    </source>
</evidence>
<dbReference type="OrthoDB" id="445712at2759"/>
<dbReference type="RefSeq" id="XP_003678674.1">
    <property type="nucleotide sequence ID" value="XM_003678626.1"/>
</dbReference>
<feature type="domain" description="Poly A polymerase head" evidence="13">
    <location>
        <begin position="64"/>
        <end position="206"/>
    </location>
</feature>
<dbReference type="AlphaFoldDB" id="G8ZLG9"/>
<dbReference type="GO" id="GO:0052927">
    <property type="term" value="F:CC tRNA cytidylyltransferase activity"/>
    <property type="evidence" value="ECO:0007669"/>
    <property type="project" value="EnsemblFungi"/>
</dbReference>
<evidence type="ECO:0000256" key="3">
    <source>
        <dbReference type="ARBA" id="ARBA00022884"/>
    </source>
</evidence>
<keyword evidence="3 12" id="KW-0694">RNA-binding</keyword>
<dbReference type="KEGG" id="tdl:TDEL_0A01310"/>
<evidence type="ECO:0000256" key="12">
    <source>
        <dbReference type="RuleBase" id="RU003953"/>
    </source>
</evidence>
<sequence>MQVKWPLLKRNLGKVMSRVTGCNVGMGLPPLKLDKVEQNICQLLNDFTQTYNGRITGNSEPLALRISGGWVRDKILGRDSHDLDISINIMSGEQFALQLSRFVTDNFSKYGIKPHSIHKIDINPAKSKHLETATTKLFGVEVDFVNLRSEEYSNHSRIPVTKFGTAEEDALRRDATLNALFYNIQENKVEDFTKMGLRDLKNGILRTPLPPRQTFLDDPLRVLRLIRFASRYSFRIDDEVLNEMRDPEINAAFSTKVSNERIGTEVEKILDGSNPLLGLALIQKTKIENIVFTWHYDADLIAFNKQHCKDLPRIDSILNDGILNTHLFEVVNKFQHFVENIPHLTKCLNGSLEFRRAFILSACLSPMEGLKIIWSAKKKMNNTMPVVESILKDGLKTGKSEACQIARVVDSLTSYDEMITSFSRPGQQPQRSQIGTFLRDLKGDWEIAHFTSLFNKVIKITEQDQLSQYAKNYASFHDYVYGEQLERCHDLRPLINGKEMVKLLNMKGGPWLGKINDRAILWQLDNPQGTREALLEHLKAILPEYVSN</sequence>
<dbReference type="Gene3D" id="3.30.460.10">
    <property type="entry name" value="Beta Polymerase, domain 2"/>
    <property type="match status" value="1"/>
</dbReference>
<dbReference type="Proteomes" id="UP000005627">
    <property type="component" value="Chromosome 1"/>
</dbReference>
<evidence type="ECO:0000313" key="15">
    <source>
        <dbReference type="Proteomes" id="UP000005627"/>
    </source>
</evidence>
<dbReference type="EC" id="2.7.7.72" evidence="6"/>
<evidence type="ECO:0000256" key="5">
    <source>
        <dbReference type="ARBA" id="ARBA00056517"/>
    </source>
</evidence>
<dbReference type="CDD" id="cd05398">
    <property type="entry name" value="NT_ClassII-CCAase"/>
    <property type="match status" value="1"/>
</dbReference>
<dbReference type="PANTHER" id="PTHR13734:SF5">
    <property type="entry name" value="CCA TRNA NUCLEOTIDYLTRANSFERASE, MITOCHONDRIAL"/>
    <property type="match status" value="1"/>
</dbReference>
<comment type="function">
    <text evidence="5">Nucleotidyltransferase that catalyzes the addition and repair of the essential 3'-terminal CCA sequence in tRNAs, which is necessary for the attachment of amino acids to the 3' terminus of tRNA molecules, using CTP and ATP as substrates. tRNA 3'-terminal CCA addition is required both for tRNA processing and repair. Also involved in tRNA surveillance by mediating tandem CCA addition to generate a CCACCA at the 3' terminus of unstable tRNAs. While stable tRNAs receive only 3'-terminal CCA, unstable tRNAs are marked with CCACCA and rapidly degraded. The structural flexibility of RNA controls the choice between CCA versus CCACCA addition: following the first CCA addition cycle, nucleotide-binding to the active site triggers a clockwise screw motion, producing torque on the RNA. This ejects stable RNAs, whereas unstable RNAs are refolded while bound to the enzyme and subjected to a second CCA catalytic cycle.</text>
</comment>
<reference evidence="14 15" key="1">
    <citation type="journal article" date="2011" name="Proc. Natl. Acad. Sci. U.S.A.">
        <title>Evolutionary erosion of yeast sex chromosomes by mating-type switching accidents.</title>
        <authorList>
            <person name="Gordon J.L."/>
            <person name="Armisen D."/>
            <person name="Proux-Wera E."/>
            <person name="Oheigeartaigh S.S."/>
            <person name="Byrne K.P."/>
            <person name="Wolfe K.H."/>
        </authorList>
    </citation>
    <scope>NUCLEOTIDE SEQUENCE [LARGE SCALE GENOMIC DNA]</scope>
    <source>
        <strain evidence="15">ATCC 10662 / CBS 1146 / NBRC 0425 / NCYC 2629 / NRRL Y-866</strain>
    </source>
</reference>
<evidence type="ECO:0000256" key="11">
    <source>
        <dbReference type="ARBA" id="ARBA00082324"/>
    </source>
</evidence>
<keyword evidence="2 12" id="KW-0808">Transferase</keyword>
<evidence type="ECO:0000256" key="6">
    <source>
        <dbReference type="ARBA" id="ARBA00066885"/>
    </source>
</evidence>
<name>G8ZLG9_TORDE</name>
<dbReference type="HOGENOM" id="CLU_019592_2_1_1"/>
<evidence type="ECO:0000313" key="14">
    <source>
        <dbReference type="EMBL" id="CCE89463.1"/>
    </source>
</evidence>
<proteinExistence type="inferred from homology"/>
<dbReference type="Gene3D" id="1.10.3090.10">
    <property type="entry name" value="cca-adding enzyme, domain 2"/>
    <property type="match status" value="1"/>
</dbReference>
<evidence type="ECO:0000256" key="10">
    <source>
        <dbReference type="ARBA" id="ARBA00080500"/>
    </source>
</evidence>
<dbReference type="InParanoid" id="G8ZLG9"/>
<evidence type="ECO:0000256" key="2">
    <source>
        <dbReference type="ARBA" id="ARBA00022679"/>
    </source>
</evidence>
<dbReference type="SUPFAM" id="SSF81891">
    <property type="entry name" value="Poly A polymerase C-terminal region-like"/>
    <property type="match status" value="1"/>
</dbReference>
<dbReference type="PANTHER" id="PTHR13734">
    <property type="entry name" value="TRNA-NUCLEOTIDYLTRANSFERASE"/>
    <property type="match status" value="1"/>
</dbReference>
<dbReference type="FunFam" id="3.30.460.10:FF:000019">
    <property type="entry name" value="tRNA nucleotidyltransferase cca2"/>
    <property type="match status" value="1"/>
</dbReference>
<organism evidence="14 15">
    <name type="scientific">Torulaspora delbrueckii</name>
    <name type="common">Yeast</name>
    <name type="synonym">Candida colliculosa</name>
    <dbReference type="NCBI Taxonomy" id="4950"/>
    <lineage>
        <taxon>Eukaryota</taxon>
        <taxon>Fungi</taxon>
        <taxon>Dikarya</taxon>
        <taxon>Ascomycota</taxon>
        <taxon>Saccharomycotina</taxon>
        <taxon>Saccharomycetes</taxon>
        <taxon>Saccharomycetales</taxon>
        <taxon>Saccharomycetaceae</taxon>
        <taxon>Torulaspora</taxon>
    </lineage>
</organism>
<dbReference type="GO" id="GO:0005759">
    <property type="term" value="C:mitochondrial matrix"/>
    <property type="evidence" value="ECO:0007669"/>
    <property type="project" value="EnsemblFungi"/>
</dbReference>
<gene>
    <name evidence="14" type="primary">TDEL0A01310</name>
    <name evidence="14" type="ORF">TDEL_0A01310</name>
</gene>
<dbReference type="GeneID" id="11503184"/>
<dbReference type="STRING" id="1076872.G8ZLG9"/>
<dbReference type="InterPro" id="IPR002646">
    <property type="entry name" value="PolA_pol_head_dom"/>
</dbReference>
<dbReference type="GO" id="GO:0052929">
    <property type="term" value="F:ATP:3'-cytidine-cytidine-tRNA adenylyltransferase activity"/>
    <property type="evidence" value="ECO:0007669"/>
    <property type="project" value="EnsemblFungi"/>
</dbReference>
<accession>G8ZLG9</accession>
<dbReference type="Pfam" id="PF01743">
    <property type="entry name" value="PolyA_pol"/>
    <property type="match status" value="1"/>
</dbReference>
<keyword evidence="15" id="KW-1185">Reference proteome</keyword>
<evidence type="ECO:0000256" key="9">
    <source>
        <dbReference type="ARBA" id="ARBA00077436"/>
    </source>
</evidence>
<evidence type="ECO:0000256" key="8">
    <source>
        <dbReference type="ARBA" id="ARBA00076038"/>
    </source>
</evidence>
<dbReference type="FunCoup" id="G8ZLG9">
    <property type="interactions" value="154"/>
</dbReference>
<dbReference type="GO" id="GO:0004810">
    <property type="term" value="F:CCA tRNA nucleotidyltransferase activity"/>
    <property type="evidence" value="ECO:0007669"/>
    <property type="project" value="UniProtKB-EC"/>
</dbReference>
<comment type="catalytic activity">
    <reaction evidence="4">
        <text>a tRNA precursor + 2 CTP + ATP = a tRNA with a 3' CCA end + 3 diphosphate</text>
        <dbReference type="Rhea" id="RHEA:14433"/>
        <dbReference type="Rhea" id="RHEA-COMP:10465"/>
        <dbReference type="Rhea" id="RHEA-COMP:10468"/>
        <dbReference type="ChEBI" id="CHEBI:30616"/>
        <dbReference type="ChEBI" id="CHEBI:33019"/>
        <dbReference type="ChEBI" id="CHEBI:37563"/>
        <dbReference type="ChEBI" id="CHEBI:74896"/>
        <dbReference type="ChEBI" id="CHEBI:83071"/>
        <dbReference type="EC" id="2.7.7.72"/>
    </reaction>
</comment>
<dbReference type="EMBL" id="HE616742">
    <property type="protein sequence ID" value="CCE89463.1"/>
    <property type="molecule type" value="Genomic_DNA"/>
</dbReference>
<evidence type="ECO:0000259" key="13">
    <source>
        <dbReference type="Pfam" id="PF01743"/>
    </source>
</evidence>
<dbReference type="InterPro" id="IPR043519">
    <property type="entry name" value="NT_sf"/>
</dbReference>
<dbReference type="GO" id="GO:0003723">
    <property type="term" value="F:RNA binding"/>
    <property type="evidence" value="ECO:0007669"/>
    <property type="project" value="UniProtKB-KW"/>
</dbReference>